<accession>A0A3P7L6I4</accession>
<proteinExistence type="predicted"/>
<evidence type="ECO:0000313" key="3">
    <source>
        <dbReference type="Proteomes" id="UP000270094"/>
    </source>
</evidence>
<dbReference type="AlphaFoldDB" id="A0A3P7L6I4"/>
<reference evidence="2 3" key="1">
    <citation type="submission" date="2018-11" db="EMBL/GenBank/DDBJ databases">
        <authorList>
            <consortium name="Pathogen Informatics"/>
        </authorList>
    </citation>
    <scope>NUCLEOTIDE SEQUENCE [LARGE SCALE GENOMIC DNA]</scope>
</reference>
<gene>
    <name evidence="2" type="ORF">SVUK_LOCUS13373</name>
</gene>
<feature type="chain" id="PRO_5018299154" evidence="1">
    <location>
        <begin position="20"/>
        <end position="79"/>
    </location>
</feature>
<keyword evidence="3" id="KW-1185">Reference proteome</keyword>
<dbReference type="Proteomes" id="UP000270094">
    <property type="component" value="Unassembled WGS sequence"/>
</dbReference>
<feature type="signal peptide" evidence="1">
    <location>
        <begin position="1"/>
        <end position="19"/>
    </location>
</feature>
<organism evidence="2 3">
    <name type="scientific">Strongylus vulgaris</name>
    <name type="common">Blood worm</name>
    <dbReference type="NCBI Taxonomy" id="40348"/>
    <lineage>
        <taxon>Eukaryota</taxon>
        <taxon>Metazoa</taxon>
        <taxon>Ecdysozoa</taxon>
        <taxon>Nematoda</taxon>
        <taxon>Chromadorea</taxon>
        <taxon>Rhabditida</taxon>
        <taxon>Rhabditina</taxon>
        <taxon>Rhabditomorpha</taxon>
        <taxon>Strongyloidea</taxon>
        <taxon>Strongylidae</taxon>
        <taxon>Strongylus</taxon>
    </lineage>
</organism>
<evidence type="ECO:0000256" key="1">
    <source>
        <dbReference type="SAM" id="SignalP"/>
    </source>
</evidence>
<name>A0A3P7L6I4_STRVU</name>
<protein>
    <submittedName>
        <fullName evidence="2">Uncharacterized protein</fullName>
    </submittedName>
</protein>
<sequence length="79" mass="9008">MKIYFQFFVFLVFVSSGLTEDEEDPAEKIKTALAKVKKKQLDLAKEVVQAQQALLEIQQELELQLAVLLEVDLKSLVKV</sequence>
<keyword evidence="1" id="KW-0732">Signal</keyword>
<evidence type="ECO:0000313" key="2">
    <source>
        <dbReference type="EMBL" id="VDM78375.1"/>
    </source>
</evidence>
<dbReference type="EMBL" id="UYYB01101735">
    <property type="protein sequence ID" value="VDM78375.1"/>
    <property type="molecule type" value="Genomic_DNA"/>
</dbReference>